<evidence type="ECO:0000313" key="2">
    <source>
        <dbReference type="EMBL" id="TQN44520.1"/>
    </source>
</evidence>
<keyword evidence="1" id="KW-0812">Transmembrane</keyword>
<dbReference type="AlphaFoldDB" id="A0A543PKB0"/>
<evidence type="ECO:0000313" key="3">
    <source>
        <dbReference type="Proteomes" id="UP000320085"/>
    </source>
</evidence>
<dbReference type="OrthoDB" id="5184455at2"/>
<dbReference type="RefSeq" id="WP_141823864.1">
    <property type="nucleotide sequence ID" value="NZ_BAAAQC010000010.1"/>
</dbReference>
<dbReference type="InterPro" id="IPR049500">
    <property type="entry name" value="Peptidase_M50B-like"/>
</dbReference>
<proteinExistence type="predicted"/>
<dbReference type="Proteomes" id="UP000320085">
    <property type="component" value="Unassembled WGS sequence"/>
</dbReference>
<comment type="caution">
    <text evidence="2">The sequence shown here is derived from an EMBL/GenBank/DDBJ whole genome shotgun (WGS) entry which is preliminary data.</text>
</comment>
<gene>
    <name evidence="2" type="ORF">FHX52_3736</name>
</gene>
<name>A0A543PKB0_9MICO</name>
<keyword evidence="1" id="KW-1133">Transmembrane helix</keyword>
<feature type="transmembrane region" description="Helical" evidence="1">
    <location>
        <begin position="20"/>
        <end position="42"/>
    </location>
</feature>
<feature type="transmembrane region" description="Helical" evidence="1">
    <location>
        <begin position="141"/>
        <end position="159"/>
    </location>
</feature>
<keyword evidence="1" id="KW-0472">Membrane</keyword>
<protein>
    <submittedName>
        <fullName evidence="2">Peptidase M50B-like protein</fullName>
    </submittedName>
</protein>
<dbReference type="Pfam" id="PF13398">
    <property type="entry name" value="Peptidase_M50B"/>
    <property type="match status" value="1"/>
</dbReference>
<sequence>MEWFDAIAARARPATGEVALSAPQVTVVLLLALIVVITPPVWQVVRLGVTLVHELGHAGVGIVVGRQFTGFVLRGDMSGHAVTRGPARGLGRIVSTWAGYPMPALLGAAVVWAALRGWSAPVITAMIVILLLALIRVRSALTVLVVLAALAWLGALWWWRSDTLQPQVLLSLGCVLLVGAWRHLSAVLGDHSSGSDPGVLAALSHVPRAVWNASFVLVCAASTWVVAGEVLHTLR</sequence>
<feature type="transmembrane region" description="Helical" evidence="1">
    <location>
        <begin position="105"/>
        <end position="135"/>
    </location>
</feature>
<feature type="transmembrane region" description="Helical" evidence="1">
    <location>
        <begin position="209"/>
        <end position="231"/>
    </location>
</feature>
<organism evidence="2 3">
    <name type="scientific">Humibacillus xanthopallidus</name>
    <dbReference type="NCBI Taxonomy" id="412689"/>
    <lineage>
        <taxon>Bacteria</taxon>
        <taxon>Bacillati</taxon>
        <taxon>Actinomycetota</taxon>
        <taxon>Actinomycetes</taxon>
        <taxon>Micrococcales</taxon>
        <taxon>Intrasporangiaceae</taxon>
        <taxon>Humibacillus</taxon>
    </lineage>
</organism>
<dbReference type="EMBL" id="VFQF01000003">
    <property type="protein sequence ID" value="TQN44520.1"/>
    <property type="molecule type" value="Genomic_DNA"/>
</dbReference>
<evidence type="ECO:0000256" key="1">
    <source>
        <dbReference type="SAM" id="Phobius"/>
    </source>
</evidence>
<accession>A0A543PKB0</accession>
<reference evidence="2 3" key="1">
    <citation type="submission" date="2019-06" db="EMBL/GenBank/DDBJ databases">
        <title>Sequencing the genomes of 1000 actinobacteria strains.</title>
        <authorList>
            <person name="Klenk H.-P."/>
        </authorList>
    </citation>
    <scope>NUCLEOTIDE SEQUENCE [LARGE SCALE GENOMIC DNA]</scope>
    <source>
        <strain evidence="2 3">DSM 21776</strain>
    </source>
</reference>